<evidence type="ECO:0000256" key="1">
    <source>
        <dbReference type="SAM" id="SignalP"/>
    </source>
</evidence>
<dbReference type="OrthoDB" id="8117927at2759"/>
<evidence type="ECO:0000313" key="2">
    <source>
        <dbReference type="Proteomes" id="UP000829291"/>
    </source>
</evidence>
<feature type="signal peptide" evidence="1">
    <location>
        <begin position="1"/>
        <end position="18"/>
    </location>
</feature>
<organism evidence="3">
    <name type="scientific">Neodiprion lecontei</name>
    <name type="common">Redheaded pine sawfly</name>
    <dbReference type="NCBI Taxonomy" id="441921"/>
    <lineage>
        <taxon>Eukaryota</taxon>
        <taxon>Metazoa</taxon>
        <taxon>Ecdysozoa</taxon>
        <taxon>Arthropoda</taxon>
        <taxon>Hexapoda</taxon>
        <taxon>Insecta</taxon>
        <taxon>Pterygota</taxon>
        <taxon>Neoptera</taxon>
        <taxon>Endopterygota</taxon>
        <taxon>Hymenoptera</taxon>
        <taxon>Tenthredinoidea</taxon>
        <taxon>Diprionidae</taxon>
        <taxon>Diprioninae</taxon>
        <taxon>Neodiprion</taxon>
    </lineage>
</organism>
<dbReference type="Proteomes" id="UP000829291">
    <property type="component" value="Chromosome 6"/>
</dbReference>
<evidence type="ECO:0000313" key="3">
    <source>
        <dbReference type="RefSeq" id="XP_015510609.1"/>
    </source>
</evidence>
<keyword evidence="1" id="KW-0732">Signal</keyword>
<keyword evidence="2" id="KW-1185">Reference proteome</keyword>
<dbReference type="InParanoid" id="A0A6J0B6F1"/>
<sequence length="206" mass="23096">MMTLKVLVLLTTSMTIQAAPLASIHVKFVSPPHSYEHGLTTHAGNTVAQKSFLSVGRRNGERSSRQFGVRTTPLEEVQQFDRAPSPERSLRERTISPGNAEALWPIGVFLPPIDINDLGYSSQDHVTPDFSNGLDHPDPLLLTGEEAMLAVKYIYGRGELFYDDYPHARALLRNQEERRINGLHGHVLSSLRPESPFYRKGMKRGH</sequence>
<feature type="chain" id="PRO_5026912640" evidence="1">
    <location>
        <begin position="19"/>
        <end position="206"/>
    </location>
</feature>
<proteinExistence type="predicted"/>
<dbReference type="GeneID" id="107217555"/>
<dbReference type="AlphaFoldDB" id="A0A6J0B6F1"/>
<reference evidence="3" key="1">
    <citation type="submission" date="2025-08" db="UniProtKB">
        <authorList>
            <consortium name="RefSeq"/>
        </authorList>
    </citation>
    <scope>IDENTIFICATION</scope>
    <source>
        <tissue evidence="3">Thorax and Abdomen</tissue>
    </source>
</reference>
<accession>A0A6J0B6F1</accession>
<protein>
    <submittedName>
        <fullName evidence="3">Uncharacterized protein LOC107217555</fullName>
    </submittedName>
</protein>
<dbReference type="KEGG" id="nlo:107217555"/>
<name>A0A6J0B6F1_NEOLC</name>
<gene>
    <name evidence="3" type="primary">LOC107217555</name>
</gene>
<dbReference type="RefSeq" id="XP_015510609.1">
    <property type="nucleotide sequence ID" value="XM_015655123.2"/>
</dbReference>